<dbReference type="InterPro" id="IPR050295">
    <property type="entry name" value="Plant_2OG-oxidoreductases"/>
</dbReference>
<feature type="domain" description="Fe2OG dioxygenase" evidence="7">
    <location>
        <begin position="177"/>
        <end position="277"/>
    </location>
</feature>
<dbReference type="PANTHER" id="PTHR47991">
    <property type="entry name" value="OXOGLUTARATE/IRON-DEPENDENT DIOXYGENASE"/>
    <property type="match status" value="1"/>
</dbReference>
<keyword evidence="2 5" id="KW-0479">Metal-binding</keyword>
<organism evidence="8 9">
    <name type="scientific">Arachis hypogaea</name>
    <name type="common">Peanut</name>
    <dbReference type="NCBI Taxonomy" id="3818"/>
    <lineage>
        <taxon>Eukaryota</taxon>
        <taxon>Viridiplantae</taxon>
        <taxon>Streptophyta</taxon>
        <taxon>Embryophyta</taxon>
        <taxon>Tracheophyta</taxon>
        <taxon>Spermatophyta</taxon>
        <taxon>Magnoliopsida</taxon>
        <taxon>eudicotyledons</taxon>
        <taxon>Gunneridae</taxon>
        <taxon>Pentapetalae</taxon>
        <taxon>rosids</taxon>
        <taxon>fabids</taxon>
        <taxon>Fabales</taxon>
        <taxon>Fabaceae</taxon>
        <taxon>Papilionoideae</taxon>
        <taxon>50 kb inversion clade</taxon>
        <taxon>dalbergioids sensu lato</taxon>
        <taxon>Dalbergieae</taxon>
        <taxon>Pterocarpus clade</taxon>
        <taxon>Arachis</taxon>
    </lineage>
</organism>
<gene>
    <name evidence="8" type="ORF">Ahy_B03g063360</name>
</gene>
<dbReference type="InterPro" id="IPR044861">
    <property type="entry name" value="IPNS-like_FE2OG_OXY"/>
</dbReference>
<reference evidence="8 9" key="1">
    <citation type="submission" date="2019-01" db="EMBL/GenBank/DDBJ databases">
        <title>Sequencing of cultivated peanut Arachis hypogaea provides insights into genome evolution and oil improvement.</title>
        <authorList>
            <person name="Chen X."/>
        </authorList>
    </citation>
    <scope>NUCLEOTIDE SEQUENCE [LARGE SCALE GENOMIC DNA]</scope>
    <source>
        <strain evidence="9">cv. Fuhuasheng</strain>
        <tissue evidence="8">Leaves</tissue>
    </source>
</reference>
<evidence type="ECO:0000256" key="2">
    <source>
        <dbReference type="ARBA" id="ARBA00022723"/>
    </source>
</evidence>
<accession>A0A444ZWZ2</accession>
<comment type="caution">
    <text evidence="8">The sequence shown here is derived from an EMBL/GenBank/DDBJ whole genome shotgun (WGS) entry which is preliminary data.</text>
</comment>
<dbReference type="GO" id="GO:0046872">
    <property type="term" value="F:metal ion binding"/>
    <property type="evidence" value="ECO:0007669"/>
    <property type="project" value="UniProtKB-KW"/>
</dbReference>
<feature type="compositionally biased region" description="Polar residues" evidence="6">
    <location>
        <begin position="35"/>
        <end position="44"/>
    </location>
</feature>
<evidence type="ECO:0000256" key="1">
    <source>
        <dbReference type="ARBA" id="ARBA00008056"/>
    </source>
</evidence>
<dbReference type="SUPFAM" id="SSF51197">
    <property type="entry name" value="Clavaminate synthase-like"/>
    <property type="match status" value="1"/>
</dbReference>
<dbReference type="Proteomes" id="UP000289738">
    <property type="component" value="Chromosome B03"/>
</dbReference>
<keyword evidence="5" id="KW-0560">Oxidoreductase</keyword>
<protein>
    <recommendedName>
        <fullName evidence="7">Fe2OG dioxygenase domain-containing protein</fullName>
    </recommendedName>
</protein>
<keyword evidence="9" id="KW-1185">Reference proteome</keyword>
<comment type="similarity">
    <text evidence="1 5">Belongs to the iron/ascorbate-dependent oxidoreductase family.</text>
</comment>
<name>A0A444ZWZ2_ARAHY</name>
<evidence type="ECO:0000256" key="4">
    <source>
        <dbReference type="ARBA" id="ARBA00023004"/>
    </source>
</evidence>
<dbReference type="Pfam" id="PF14226">
    <property type="entry name" value="DIOX_N"/>
    <property type="match status" value="1"/>
</dbReference>
<dbReference type="InterPro" id="IPR005123">
    <property type="entry name" value="Oxoglu/Fe-dep_dioxygenase_dom"/>
</dbReference>
<evidence type="ECO:0000256" key="5">
    <source>
        <dbReference type="RuleBase" id="RU003682"/>
    </source>
</evidence>
<dbReference type="AlphaFoldDB" id="A0A444ZWZ2"/>
<proteinExistence type="inferred from homology"/>
<dbReference type="GO" id="GO:0031418">
    <property type="term" value="F:L-ascorbic acid binding"/>
    <property type="evidence" value="ECO:0007669"/>
    <property type="project" value="UniProtKB-KW"/>
</dbReference>
<feature type="region of interest" description="Disordered" evidence="6">
    <location>
        <begin position="35"/>
        <end position="56"/>
    </location>
</feature>
<keyword evidence="4 5" id="KW-0408">Iron</keyword>
<dbReference type="Gene3D" id="2.60.120.330">
    <property type="entry name" value="B-lactam Antibiotic, Isopenicillin N Synthase, Chain"/>
    <property type="match status" value="2"/>
</dbReference>
<dbReference type="GO" id="GO:0016491">
    <property type="term" value="F:oxidoreductase activity"/>
    <property type="evidence" value="ECO:0007669"/>
    <property type="project" value="UniProtKB-KW"/>
</dbReference>
<evidence type="ECO:0000256" key="3">
    <source>
        <dbReference type="ARBA" id="ARBA00022896"/>
    </source>
</evidence>
<evidence type="ECO:0000256" key="6">
    <source>
        <dbReference type="SAM" id="MobiDB-lite"/>
    </source>
</evidence>
<evidence type="ECO:0000313" key="9">
    <source>
        <dbReference type="Proteomes" id="UP000289738"/>
    </source>
</evidence>
<evidence type="ECO:0000313" key="8">
    <source>
        <dbReference type="EMBL" id="RYR18755.1"/>
    </source>
</evidence>
<dbReference type="InterPro" id="IPR026992">
    <property type="entry name" value="DIOX_N"/>
</dbReference>
<sequence>MASTTPDASQNQESTKNSIIFRSVKTLAESPELTSVPSSYTYATNPDDELVTDPDDDDPIPVIDYSLLFTGTPDQRAKTIHDLGRACEEWGFFMVINHSVPKSLMEKMVDQVFAFFNLKEEDKQEYAGNKNVTDPIRDTCEEYCRKTRELGRELLKGISESLGLEADYIDRTMNLDHGLQIIAANLYSPCPQPDLAMGMPPHSDHGLLNLLIQNGVCGLQVLHNKKWINVSSAPNRFLVLVSDHLEILSNGKYKSVVHRAVVSNKATRISLATVIAPSLDTVVEPASELTDNQTNPAAYVGMKHKDYMELQRTNHLYGKSVLNQVKI</sequence>
<evidence type="ECO:0000259" key="7">
    <source>
        <dbReference type="PROSITE" id="PS51471"/>
    </source>
</evidence>
<feature type="compositionally biased region" description="Acidic residues" evidence="6">
    <location>
        <begin position="46"/>
        <end position="56"/>
    </location>
</feature>
<dbReference type="PROSITE" id="PS51471">
    <property type="entry name" value="FE2OG_OXY"/>
    <property type="match status" value="1"/>
</dbReference>
<dbReference type="InterPro" id="IPR027443">
    <property type="entry name" value="IPNS-like_sf"/>
</dbReference>
<dbReference type="Pfam" id="PF03171">
    <property type="entry name" value="2OG-FeII_Oxy"/>
    <property type="match status" value="1"/>
</dbReference>
<dbReference type="EMBL" id="SDMP01000013">
    <property type="protein sequence ID" value="RYR18755.1"/>
    <property type="molecule type" value="Genomic_DNA"/>
</dbReference>
<keyword evidence="3" id="KW-0847">Vitamin C</keyword>